<sequence>MGWFCKHKWEVLDKTESPSAYEQLVAAGIPLPGSQWWVYQKTVLVIVVCKECGKLKSFTKENL</sequence>
<protein>
    <submittedName>
        <fullName evidence="1">Uncharacterized protein</fullName>
    </submittedName>
</protein>
<reference evidence="1" key="1">
    <citation type="journal article" date="2015" name="Nature">
        <title>Complex archaea that bridge the gap between prokaryotes and eukaryotes.</title>
        <authorList>
            <person name="Spang A."/>
            <person name="Saw J.H."/>
            <person name="Jorgensen S.L."/>
            <person name="Zaremba-Niedzwiedzka K."/>
            <person name="Martijn J."/>
            <person name="Lind A.E."/>
            <person name="van Eijk R."/>
            <person name="Schleper C."/>
            <person name="Guy L."/>
            <person name="Ettema T.J."/>
        </authorList>
    </citation>
    <scope>NUCLEOTIDE SEQUENCE</scope>
</reference>
<dbReference type="EMBL" id="LAZR01000129">
    <property type="protein sequence ID" value="KKN88430.1"/>
    <property type="molecule type" value="Genomic_DNA"/>
</dbReference>
<name>A0A0F9U5C0_9ZZZZ</name>
<evidence type="ECO:0000313" key="1">
    <source>
        <dbReference type="EMBL" id="KKN88430.1"/>
    </source>
</evidence>
<proteinExistence type="predicted"/>
<accession>A0A0F9U5C0</accession>
<dbReference type="AlphaFoldDB" id="A0A0F9U5C0"/>
<comment type="caution">
    <text evidence="1">The sequence shown here is derived from an EMBL/GenBank/DDBJ whole genome shotgun (WGS) entry which is preliminary data.</text>
</comment>
<organism evidence="1">
    <name type="scientific">marine sediment metagenome</name>
    <dbReference type="NCBI Taxonomy" id="412755"/>
    <lineage>
        <taxon>unclassified sequences</taxon>
        <taxon>metagenomes</taxon>
        <taxon>ecological metagenomes</taxon>
    </lineage>
</organism>
<gene>
    <name evidence="1" type="ORF">LCGC14_0249930</name>
</gene>